<accession>A0A6A4QYY7</accession>
<evidence type="ECO:0000313" key="2">
    <source>
        <dbReference type="Proteomes" id="UP000447434"/>
    </source>
</evidence>
<dbReference type="AlphaFoldDB" id="A0A6A4QYY7"/>
<name>A0A6A4QYY7_LUPAL</name>
<proteinExistence type="predicted"/>
<sequence>MLYFFFVICHPKSPTKPWHILFCCLLNQPRRFDIKACCILVTIPIHSITILTLYHQFPTAAISQPLRP</sequence>
<gene>
    <name evidence="1" type="ORF">Lalb_Chr02g0148891</name>
</gene>
<organism evidence="1 2">
    <name type="scientific">Lupinus albus</name>
    <name type="common">White lupine</name>
    <name type="synonym">Lupinus termis</name>
    <dbReference type="NCBI Taxonomy" id="3870"/>
    <lineage>
        <taxon>Eukaryota</taxon>
        <taxon>Viridiplantae</taxon>
        <taxon>Streptophyta</taxon>
        <taxon>Embryophyta</taxon>
        <taxon>Tracheophyta</taxon>
        <taxon>Spermatophyta</taxon>
        <taxon>Magnoliopsida</taxon>
        <taxon>eudicotyledons</taxon>
        <taxon>Gunneridae</taxon>
        <taxon>Pentapetalae</taxon>
        <taxon>rosids</taxon>
        <taxon>fabids</taxon>
        <taxon>Fabales</taxon>
        <taxon>Fabaceae</taxon>
        <taxon>Papilionoideae</taxon>
        <taxon>50 kb inversion clade</taxon>
        <taxon>genistoids sensu lato</taxon>
        <taxon>core genistoids</taxon>
        <taxon>Genisteae</taxon>
        <taxon>Lupinus</taxon>
    </lineage>
</organism>
<dbReference type="Proteomes" id="UP000447434">
    <property type="component" value="Chromosome 2"/>
</dbReference>
<keyword evidence="2" id="KW-1185">Reference proteome</keyword>
<reference evidence="2" key="1">
    <citation type="journal article" date="2020" name="Nat. Commun.">
        <title>Genome sequence of the cluster root forming white lupin.</title>
        <authorList>
            <person name="Hufnagel B."/>
            <person name="Marques A."/>
            <person name="Soriano A."/>
            <person name="Marques L."/>
            <person name="Divol F."/>
            <person name="Doumas P."/>
            <person name="Sallet E."/>
            <person name="Mancinotti D."/>
            <person name="Carrere S."/>
            <person name="Marande W."/>
            <person name="Arribat S."/>
            <person name="Keller J."/>
            <person name="Huneau C."/>
            <person name="Blein T."/>
            <person name="Aime D."/>
            <person name="Laguerre M."/>
            <person name="Taylor J."/>
            <person name="Schubert V."/>
            <person name="Nelson M."/>
            <person name="Geu-Flores F."/>
            <person name="Crespi M."/>
            <person name="Gallardo-Guerrero K."/>
            <person name="Delaux P.-M."/>
            <person name="Salse J."/>
            <person name="Berges H."/>
            <person name="Guyot R."/>
            <person name="Gouzy J."/>
            <person name="Peret B."/>
        </authorList>
    </citation>
    <scope>NUCLEOTIDE SEQUENCE [LARGE SCALE GENOMIC DNA]</scope>
    <source>
        <strain evidence="2">cv. Amiga</strain>
    </source>
</reference>
<evidence type="ECO:0000313" key="1">
    <source>
        <dbReference type="EMBL" id="KAE9619030.1"/>
    </source>
</evidence>
<protein>
    <submittedName>
        <fullName evidence="1">Uncharacterized protein</fullName>
    </submittedName>
</protein>
<dbReference type="EMBL" id="WOCE01000002">
    <property type="protein sequence ID" value="KAE9619030.1"/>
    <property type="molecule type" value="Genomic_DNA"/>
</dbReference>
<comment type="caution">
    <text evidence="1">The sequence shown here is derived from an EMBL/GenBank/DDBJ whole genome shotgun (WGS) entry which is preliminary data.</text>
</comment>